<evidence type="ECO:0000256" key="4">
    <source>
        <dbReference type="ARBA" id="ARBA00022553"/>
    </source>
</evidence>
<proteinExistence type="predicted"/>
<evidence type="ECO:0000259" key="11">
    <source>
        <dbReference type="PROSITE" id="PS50109"/>
    </source>
</evidence>
<evidence type="ECO:0000256" key="6">
    <source>
        <dbReference type="ARBA" id="ARBA00022777"/>
    </source>
</evidence>
<name>A0A6B8KJU1_9HYPH</name>
<evidence type="ECO:0000313" key="15">
    <source>
        <dbReference type="EMBL" id="QGM47809.1"/>
    </source>
</evidence>
<dbReference type="InterPro" id="IPR004105">
    <property type="entry name" value="CheA-like_dim"/>
</dbReference>
<dbReference type="GO" id="GO:0005737">
    <property type="term" value="C:cytoplasm"/>
    <property type="evidence" value="ECO:0007669"/>
    <property type="project" value="InterPro"/>
</dbReference>
<gene>
    <name evidence="15" type="ORF">H2LOC_020195</name>
</gene>
<dbReference type="GO" id="GO:0000155">
    <property type="term" value="F:phosphorelay sensor kinase activity"/>
    <property type="evidence" value="ECO:0007669"/>
    <property type="project" value="InterPro"/>
</dbReference>
<comment type="catalytic activity">
    <reaction evidence="1">
        <text>ATP + protein L-histidine = ADP + protein N-phospho-L-histidine.</text>
        <dbReference type="EC" id="2.7.13.3"/>
    </reaction>
</comment>
<organism evidence="15 16">
    <name type="scientific">Methylocystis heyeri</name>
    <dbReference type="NCBI Taxonomy" id="391905"/>
    <lineage>
        <taxon>Bacteria</taxon>
        <taxon>Pseudomonadati</taxon>
        <taxon>Pseudomonadota</taxon>
        <taxon>Alphaproteobacteria</taxon>
        <taxon>Hyphomicrobiales</taxon>
        <taxon>Methylocystaceae</taxon>
        <taxon>Methylocystis</taxon>
    </lineage>
</organism>
<accession>A0A6B8KJU1</accession>
<evidence type="ECO:0000256" key="1">
    <source>
        <dbReference type="ARBA" id="ARBA00000085"/>
    </source>
</evidence>
<dbReference type="InterPro" id="IPR008207">
    <property type="entry name" value="Sig_transdc_His_kin_Hpt_dom"/>
</dbReference>
<evidence type="ECO:0000256" key="8">
    <source>
        <dbReference type="ARBA" id="ARBA00035100"/>
    </source>
</evidence>
<dbReference type="FunFam" id="3.30.565.10:FF:000016">
    <property type="entry name" value="Chemotaxis protein CheA, putative"/>
    <property type="match status" value="1"/>
</dbReference>
<dbReference type="CDD" id="cd16916">
    <property type="entry name" value="HATPase_CheA-like"/>
    <property type="match status" value="1"/>
</dbReference>
<evidence type="ECO:0000256" key="2">
    <source>
        <dbReference type="ARBA" id="ARBA00012438"/>
    </source>
</evidence>
<dbReference type="EC" id="2.7.13.3" evidence="2"/>
<dbReference type="SUPFAM" id="SSF47384">
    <property type="entry name" value="Homodimeric domain of signal transducing histidine kinase"/>
    <property type="match status" value="1"/>
</dbReference>
<dbReference type="OrthoDB" id="9803176at2"/>
<dbReference type="InterPro" id="IPR003594">
    <property type="entry name" value="HATPase_dom"/>
</dbReference>
<dbReference type="InterPro" id="IPR036890">
    <property type="entry name" value="HATPase_C_sf"/>
</dbReference>
<dbReference type="Gene3D" id="1.10.287.560">
    <property type="entry name" value="Histidine kinase CheA-like, homodimeric domain"/>
    <property type="match status" value="1"/>
</dbReference>
<dbReference type="InterPro" id="IPR036061">
    <property type="entry name" value="CheW-like_dom_sf"/>
</dbReference>
<feature type="modified residue" description="Phosphohistidine" evidence="9">
    <location>
        <position position="44"/>
    </location>
</feature>
<keyword evidence="6 15" id="KW-0418">Kinase</keyword>
<evidence type="ECO:0000256" key="9">
    <source>
        <dbReference type="PROSITE-ProRule" id="PRU00110"/>
    </source>
</evidence>
<dbReference type="InterPro" id="IPR036641">
    <property type="entry name" value="HPT_dom_sf"/>
</dbReference>
<dbReference type="AlphaFoldDB" id="A0A6B8KJU1"/>
<sequence length="849" mass="89462">MDDLLSEFLAESAEHIDAASMDLLRLEKDPADSALVASLFRHVHTIKGSSGFLSLPRIGRLTHSVEAFIGGFREGAQASPEHVSLMLRVVDRLTLLLAETGRLEAEPEGEDSDLLQEVEAAQARLLQGARSAGAVTGEGGAKAVTPLEAPDYETDAPAGRYPRAAETVRVPVGVLDRLMGIVSELVLTRNQLLDLSSAAGDERIKGSVQNLSSATGDLQDAVMRVRLQPVGMLFATLPRLVRDLSMELGKEIRLETAGAETELDRQVIEIIRAPLTHIVRNAADHGVEPVSRRIAAGKPPAGLIRVAASYDAGQITLQIKDDGRGLDIARIKETARKRGLAGAEALERMSDADLYQFVLAPGFSTATKVTKVSGRGVGMDVVRENIQSIGGTVSISSRAGVGATVTLRIPLTLAIAPALIVFSGGLRFAVPQMAVAEVVGVGEGFDSEIQFMHQAPILTLRGDALPLVDLARTLEVAAVDETRFGQRGFVVVLRLGGVRFGLMVENIADVQEVVIEPLVGALARIGIFSGQTILGDGSAVLMLDPAVVLERAGVGKMAESPSFRAAEPLQEEKRKTGVVLFRAGAGALKALPMSLVLRIEEVEAGRLLRSGDLFVTLEDGRPLPVIPASDDIVVGPRPYPLLLLAGGEPLGLLVEEVVDVREEFIDFLSRGPNEKIAGVANLAGEVVEFLDAGYLFDRADPPAIARAIERRPRVLLAHGEQIVLDMLGLALAGAGYEASVATSGREALALIEQGLEVEALVTDVDMEVAVGHGLARAFLALPGCAGKPVIGLARHAAPEVLEAAAAEGIRAVARKLDRGALLGFLENFIGLACATGDRAGAPAKAEIAA</sequence>
<dbReference type="PROSITE" id="PS50109">
    <property type="entry name" value="HIS_KIN"/>
    <property type="match status" value="1"/>
</dbReference>
<feature type="domain" description="CheW-like" evidence="13">
    <location>
        <begin position="415"/>
        <end position="554"/>
    </location>
</feature>
<dbReference type="Gene3D" id="3.30.565.10">
    <property type="entry name" value="Histidine kinase-like ATPase, C-terminal domain"/>
    <property type="match status" value="1"/>
</dbReference>
<dbReference type="InterPro" id="IPR002545">
    <property type="entry name" value="CheW-lke_dom"/>
</dbReference>
<evidence type="ECO:0000256" key="3">
    <source>
        <dbReference type="ARBA" id="ARBA00021495"/>
    </source>
</evidence>
<keyword evidence="4 10" id="KW-0597">Phosphoprotein</keyword>
<keyword evidence="5" id="KW-0808">Transferase</keyword>
<dbReference type="SMART" id="SM00387">
    <property type="entry name" value="HATPase_c"/>
    <property type="match status" value="1"/>
</dbReference>
<dbReference type="InterPro" id="IPR001789">
    <property type="entry name" value="Sig_transdc_resp-reg_receiver"/>
</dbReference>
<dbReference type="Pfam" id="PF01584">
    <property type="entry name" value="CheW"/>
    <property type="match status" value="1"/>
</dbReference>
<dbReference type="Gene3D" id="2.30.30.40">
    <property type="entry name" value="SH3 Domains"/>
    <property type="match status" value="1"/>
</dbReference>
<dbReference type="SUPFAM" id="SSF50341">
    <property type="entry name" value="CheW-like"/>
    <property type="match status" value="2"/>
</dbReference>
<dbReference type="GO" id="GO:0006935">
    <property type="term" value="P:chemotaxis"/>
    <property type="evidence" value="ECO:0007669"/>
    <property type="project" value="InterPro"/>
</dbReference>
<dbReference type="Pfam" id="PF02518">
    <property type="entry name" value="HATPase_c"/>
    <property type="match status" value="1"/>
</dbReference>
<dbReference type="PRINTS" id="PR00344">
    <property type="entry name" value="BCTRLSENSOR"/>
</dbReference>
<dbReference type="SUPFAM" id="SSF47226">
    <property type="entry name" value="Histidine-containing phosphotransfer domain, HPT domain"/>
    <property type="match status" value="1"/>
</dbReference>
<comment type="function">
    <text evidence="8">Involved in the transmission of sensory signals from the chemoreceptors to the flagellar motors. CheA is autophosphorylated; it can transfer its phosphate group to either CheB or CheY.</text>
</comment>
<dbReference type="CDD" id="cd00088">
    <property type="entry name" value="HPT"/>
    <property type="match status" value="1"/>
</dbReference>
<protein>
    <recommendedName>
        <fullName evidence="3">Chemotaxis protein CheA</fullName>
        <ecNumber evidence="2">2.7.13.3</ecNumber>
    </recommendedName>
</protein>
<dbReference type="PROSITE" id="PS50110">
    <property type="entry name" value="RESPONSE_REGULATORY"/>
    <property type="match status" value="1"/>
</dbReference>
<feature type="domain" description="Response regulatory" evidence="12">
    <location>
        <begin position="713"/>
        <end position="829"/>
    </location>
</feature>
<keyword evidence="16" id="KW-1185">Reference proteome</keyword>
<dbReference type="SMART" id="SM00260">
    <property type="entry name" value="CheW"/>
    <property type="match status" value="1"/>
</dbReference>
<dbReference type="SUPFAM" id="SSF52172">
    <property type="entry name" value="CheY-like"/>
    <property type="match status" value="1"/>
</dbReference>
<feature type="domain" description="Histidine kinase" evidence="11">
    <location>
        <begin position="163"/>
        <end position="413"/>
    </location>
</feature>
<evidence type="ECO:0000259" key="14">
    <source>
        <dbReference type="PROSITE" id="PS50894"/>
    </source>
</evidence>
<dbReference type="SMART" id="SM00073">
    <property type="entry name" value="HPT"/>
    <property type="match status" value="1"/>
</dbReference>
<dbReference type="InterPro" id="IPR051315">
    <property type="entry name" value="Bact_Chemotaxis_CheA"/>
</dbReference>
<dbReference type="KEGG" id="mhey:H2LOC_020195"/>
<dbReference type="SUPFAM" id="SSF55874">
    <property type="entry name" value="ATPase domain of HSP90 chaperone/DNA topoisomerase II/histidine kinase"/>
    <property type="match status" value="1"/>
</dbReference>
<reference evidence="15 16" key="1">
    <citation type="submission" date="2019-11" db="EMBL/GenBank/DDBJ databases">
        <title>The genome sequence of Methylocystis heyeri.</title>
        <authorList>
            <person name="Oshkin I.Y."/>
            <person name="Miroshnikov K."/>
            <person name="Dedysh S.N."/>
        </authorList>
    </citation>
    <scope>NUCLEOTIDE SEQUENCE [LARGE SCALE GENOMIC DNA]</scope>
    <source>
        <strain evidence="15 16">H2</strain>
    </source>
</reference>
<evidence type="ECO:0000256" key="7">
    <source>
        <dbReference type="ARBA" id="ARBA00023012"/>
    </source>
</evidence>
<dbReference type="RefSeq" id="WP_136494461.1">
    <property type="nucleotide sequence ID" value="NZ_CP046052.1"/>
</dbReference>
<dbReference type="SMART" id="SM01231">
    <property type="entry name" value="H-kinase_dim"/>
    <property type="match status" value="1"/>
</dbReference>
<dbReference type="InterPro" id="IPR036097">
    <property type="entry name" value="HisK_dim/P_sf"/>
</dbReference>
<dbReference type="InterPro" id="IPR011006">
    <property type="entry name" value="CheY-like_superfamily"/>
</dbReference>
<evidence type="ECO:0000259" key="13">
    <source>
        <dbReference type="PROSITE" id="PS50851"/>
    </source>
</evidence>
<feature type="modified residue" description="4-aspartylphosphate" evidence="10">
    <location>
        <position position="763"/>
    </location>
</feature>
<feature type="domain" description="HPt" evidence="14">
    <location>
        <begin position="1"/>
        <end position="100"/>
    </location>
</feature>
<evidence type="ECO:0000256" key="10">
    <source>
        <dbReference type="PROSITE-ProRule" id="PRU00169"/>
    </source>
</evidence>
<evidence type="ECO:0000313" key="16">
    <source>
        <dbReference type="Proteomes" id="UP000309061"/>
    </source>
</evidence>
<dbReference type="PANTHER" id="PTHR43395:SF1">
    <property type="entry name" value="CHEMOTAXIS PROTEIN CHEA"/>
    <property type="match status" value="1"/>
</dbReference>
<dbReference type="Gene3D" id="1.20.120.160">
    <property type="entry name" value="HPT domain"/>
    <property type="match status" value="1"/>
</dbReference>
<dbReference type="InterPro" id="IPR004358">
    <property type="entry name" value="Sig_transdc_His_kin-like_C"/>
</dbReference>
<dbReference type="InterPro" id="IPR037006">
    <property type="entry name" value="CheA-like_homodim_sf"/>
</dbReference>
<dbReference type="InterPro" id="IPR005467">
    <property type="entry name" value="His_kinase_dom"/>
</dbReference>
<dbReference type="PANTHER" id="PTHR43395">
    <property type="entry name" value="SENSOR HISTIDINE KINASE CHEA"/>
    <property type="match status" value="1"/>
</dbReference>
<keyword evidence="7" id="KW-0902">Two-component regulatory system</keyword>
<dbReference type="PROSITE" id="PS50894">
    <property type="entry name" value="HPT"/>
    <property type="match status" value="1"/>
</dbReference>
<evidence type="ECO:0000256" key="5">
    <source>
        <dbReference type="ARBA" id="ARBA00022679"/>
    </source>
</evidence>
<dbReference type="PROSITE" id="PS50851">
    <property type="entry name" value="CHEW"/>
    <property type="match status" value="1"/>
</dbReference>
<evidence type="ECO:0000259" key="12">
    <source>
        <dbReference type="PROSITE" id="PS50110"/>
    </source>
</evidence>
<dbReference type="Proteomes" id="UP000309061">
    <property type="component" value="Chromosome"/>
</dbReference>
<dbReference type="Gene3D" id="3.40.50.2300">
    <property type="match status" value="1"/>
</dbReference>
<dbReference type="EMBL" id="CP046052">
    <property type="protein sequence ID" value="QGM47809.1"/>
    <property type="molecule type" value="Genomic_DNA"/>
</dbReference>
<dbReference type="Pfam" id="PF01627">
    <property type="entry name" value="Hpt"/>
    <property type="match status" value="1"/>
</dbReference>
<dbReference type="Pfam" id="PF02895">
    <property type="entry name" value="H-kinase_dim"/>
    <property type="match status" value="1"/>
</dbReference>